<keyword evidence="2 4" id="KW-0238">DNA-binding</keyword>
<name>A0A0A7PKN5_9SPHN</name>
<dbReference type="InterPro" id="IPR009057">
    <property type="entry name" value="Homeodomain-like_sf"/>
</dbReference>
<evidence type="ECO:0000259" key="5">
    <source>
        <dbReference type="PROSITE" id="PS50977"/>
    </source>
</evidence>
<dbReference type="PANTHER" id="PTHR30055:SF234">
    <property type="entry name" value="HTH-TYPE TRANSCRIPTIONAL REGULATOR BETI"/>
    <property type="match status" value="1"/>
</dbReference>
<dbReference type="InterPro" id="IPR050109">
    <property type="entry name" value="HTH-type_TetR-like_transc_reg"/>
</dbReference>
<organism evidence="6 7">
    <name type="scientific">Sphingopyxis fribergensis</name>
    <dbReference type="NCBI Taxonomy" id="1515612"/>
    <lineage>
        <taxon>Bacteria</taxon>
        <taxon>Pseudomonadati</taxon>
        <taxon>Pseudomonadota</taxon>
        <taxon>Alphaproteobacteria</taxon>
        <taxon>Sphingomonadales</taxon>
        <taxon>Sphingomonadaceae</taxon>
        <taxon>Sphingopyxis</taxon>
    </lineage>
</organism>
<dbReference type="STRING" id="1515612.SKP52_07940"/>
<dbReference type="AlphaFoldDB" id="A0A0A7PKN5"/>
<dbReference type="GO" id="GO:0000976">
    <property type="term" value="F:transcription cis-regulatory region binding"/>
    <property type="evidence" value="ECO:0007669"/>
    <property type="project" value="TreeGrafter"/>
</dbReference>
<dbReference type="PANTHER" id="PTHR30055">
    <property type="entry name" value="HTH-TYPE TRANSCRIPTIONAL REGULATOR RUTR"/>
    <property type="match status" value="1"/>
</dbReference>
<dbReference type="Proteomes" id="UP000030907">
    <property type="component" value="Chromosome"/>
</dbReference>
<dbReference type="InterPro" id="IPR039536">
    <property type="entry name" value="TetR_C_Proteobacteria"/>
</dbReference>
<sequence length="200" mass="22257">MQRDKILAAARKQFFDFGYFNTTMSGIAADVGGSKSVIWSHFKSKEELFSAVIDRETLGYHDRVIAILKEDEKPFEVLHRFAEAIIERMISSETLILRRLVGSVLGHVSVGDMVYQRLVRDMESALTAFYARQKSVGVVRLGCPSQAASLTIALCAGSDQSHMLWTNQSIDAAVVQERSERVIHVLRTLYGVSDGTRSGD</sequence>
<proteinExistence type="predicted"/>
<reference evidence="6 7" key="1">
    <citation type="journal article" date="2015" name="Int. J. Syst. Evol. Microbiol.">
        <title>Description of Sphingopyxis fribergensis sp. nov. - a soil bacterium with the ability to degrade styrene and phenylacetic acid.</title>
        <authorList>
            <person name="Oelschlagel M."/>
            <person name="Ruckert C."/>
            <person name="Kalinowski J."/>
            <person name="Schmidt G."/>
            <person name="Schlomann M."/>
            <person name="Tischler D."/>
        </authorList>
    </citation>
    <scope>NUCLEOTIDE SEQUENCE [LARGE SCALE GENOMIC DNA]</scope>
    <source>
        <strain evidence="6 7">Kp5.2</strain>
    </source>
</reference>
<dbReference type="KEGG" id="sphk:SKP52_07940"/>
<dbReference type="Pfam" id="PF14246">
    <property type="entry name" value="TetR_C_7"/>
    <property type="match status" value="1"/>
</dbReference>
<evidence type="ECO:0000256" key="1">
    <source>
        <dbReference type="ARBA" id="ARBA00023015"/>
    </source>
</evidence>
<dbReference type="GO" id="GO:0003700">
    <property type="term" value="F:DNA-binding transcription factor activity"/>
    <property type="evidence" value="ECO:0007669"/>
    <property type="project" value="TreeGrafter"/>
</dbReference>
<accession>A0A0A7PKN5</accession>
<evidence type="ECO:0000313" key="7">
    <source>
        <dbReference type="Proteomes" id="UP000030907"/>
    </source>
</evidence>
<evidence type="ECO:0000256" key="2">
    <source>
        <dbReference type="ARBA" id="ARBA00023125"/>
    </source>
</evidence>
<dbReference type="Gene3D" id="1.10.357.10">
    <property type="entry name" value="Tetracycline Repressor, domain 2"/>
    <property type="match status" value="1"/>
</dbReference>
<dbReference type="EMBL" id="CP009122">
    <property type="protein sequence ID" value="AJA08507.1"/>
    <property type="molecule type" value="Genomic_DNA"/>
</dbReference>
<feature type="DNA-binding region" description="H-T-H motif" evidence="4">
    <location>
        <begin position="23"/>
        <end position="42"/>
    </location>
</feature>
<keyword evidence="7" id="KW-1185">Reference proteome</keyword>
<gene>
    <name evidence="6" type="ORF">SKP52_07940</name>
</gene>
<dbReference type="PRINTS" id="PR00455">
    <property type="entry name" value="HTHTETR"/>
</dbReference>
<keyword evidence="3" id="KW-0804">Transcription</keyword>
<dbReference type="HOGENOM" id="CLU_069356_27_2_5"/>
<dbReference type="Pfam" id="PF00440">
    <property type="entry name" value="TetR_N"/>
    <property type="match status" value="1"/>
</dbReference>
<evidence type="ECO:0000256" key="4">
    <source>
        <dbReference type="PROSITE-ProRule" id="PRU00335"/>
    </source>
</evidence>
<feature type="domain" description="HTH tetR-type" evidence="5">
    <location>
        <begin position="1"/>
        <end position="60"/>
    </location>
</feature>
<keyword evidence="1" id="KW-0805">Transcription regulation</keyword>
<evidence type="ECO:0000256" key="3">
    <source>
        <dbReference type="ARBA" id="ARBA00023163"/>
    </source>
</evidence>
<protein>
    <recommendedName>
        <fullName evidence="5">HTH tetR-type domain-containing protein</fullName>
    </recommendedName>
</protein>
<dbReference type="RefSeq" id="WP_228383860.1">
    <property type="nucleotide sequence ID" value="NZ_CP009122.1"/>
</dbReference>
<dbReference type="InterPro" id="IPR001647">
    <property type="entry name" value="HTH_TetR"/>
</dbReference>
<dbReference type="SUPFAM" id="SSF46689">
    <property type="entry name" value="Homeodomain-like"/>
    <property type="match status" value="1"/>
</dbReference>
<dbReference type="PROSITE" id="PS50977">
    <property type="entry name" value="HTH_TETR_2"/>
    <property type="match status" value="1"/>
</dbReference>
<evidence type="ECO:0000313" key="6">
    <source>
        <dbReference type="EMBL" id="AJA08507.1"/>
    </source>
</evidence>